<dbReference type="AlphaFoldDB" id="A0A7R9QET9"/>
<feature type="non-terminal residue" evidence="2">
    <location>
        <position position="1"/>
    </location>
</feature>
<dbReference type="Proteomes" id="UP000728032">
    <property type="component" value="Unassembled WGS sequence"/>
</dbReference>
<sequence>MLMIVTKVCTKADCPLVAHVVQSVTNCLNATTLYVTSIVMVVIAGDRYYLITNVFESPFDAISTRLLLAIIWTVCINDENYLVGLNTDHLFRQITRLMRFSVQFVIPSLLIGYFCAKIIFHLNSTQ</sequence>
<proteinExistence type="predicted"/>
<organism evidence="2">
    <name type="scientific">Oppiella nova</name>
    <dbReference type="NCBI Taxonomy" id="334625"/>
    <lineage>
        <taxon>Eukaryota</taxon>
        <taxon>Metazoa</taxon>
        <taxon>Ecdysozoa</taxon>
        <taxon>Arthropoda</taxon>
        <taxon>Chelicerata</taxon>
        <taxon>Arachnida</taxon>
        <taxon>Acari</taxon>
        <taxon>Acariformes</taxon>
        <taxon>Sarcoptiformes</taxon>
        <taxon>Oribatida</taxon>
        <taxon>Brachypylina</taxon>
        <taxon>Oppioidea</taxon>
        <taxon>Oppiidae</taxon>
        <taxon>Oppiella</taxon>
    </lineage>
</organism>
<dbReference type="SUPFAM" id="SSF81321">
    <property type="entry name" value="Family A G protein-coupled receptor-like"/>
    <property type="match status" value="1"/>
</dbReference>
<dbReference type="Gene3D" id="1.20.1070.10">
    <property type="entry name" value="Rhodopsin 7-helix transmembrane proteins"/>
    <property type="match status" value="1"/>
</dbReference>
<keyword evidence="1" id="KW-0812">Transmembrane</keyword>
<evidence type="ECO:0000256" key="1">
    <source>
        <dbReference type="SAM" id="Phobius"/>
    </source>
</evidence>
<dbReference type="EMBL" id="CAJPVJ010001252">
    <property type="protein sequence ID" value="CAG2164383.1"/>
    <property type="molecule type" value="Genomic_DNA"/>
</dbReference>
<gene>
    <name evidence="2" type="ORF">ONB1V03_LOCUS3939</name>
</gene>
<feature type="transmembrane region" description="Helical" evidence="1">
    <location>
        <begin position="100"/>
        <end position="120"/>
    </location>
</feature>
<keyword evidence="1" id="KW-0472">Membrane</keyword>
<protein>
    <submittedName>
        <fullName evidence="2">Uncharacterized protein</fullName>
    </submittedName>
</protein>
<dbReference type="EMBL" id="OC916077">
    <property type="protein sequence ID" value="CAD7643065.1"/>
    <property type="molecule type" value="Genomic_DNA"/>
</dbReference>
<keyword evidence="3" id="KW-1185">Reference proteome</keyword>
<evidence type="ECO:0000313" key="3">
    <source>
        <dbReference type="Proteomes" id="UP000728032"/>
    </source>
</evidence>
<evidence type="ECO:0000313" key="2">
    <source>
        <dbReference type="EMBL" id="CAD7643065.1"/>
    </source>
</evidence>
<dbReference type="OrthoDB" id="9927625at2759"/>
<keyword evidence="1" id="KW-1133">Transmembrane helix</keyword>
<accession>A0A7R9QET9</accession>
<reference evidence="2" key="1">
    <citation type="submission" date="2020-11" db="EMBL/GenBank/DDBJ databases">
        <authorList>
            <person name="Tran Van P."/>
        </authorList>
    </citation>
    <scope>NUCLEOTIDE SEQUENCE</scope>
</reference>
<name>A0A7R9QET9_9ACAR</name>